<dbReference type="SUPFAM" id="SSF56672">
    <property type="entry name" value="DNA/RNA polymerases"/>
    <property type="match status" value="1"/>
</dbReference>
<reference evidence="9" key="1">
    <citation type="submission" date="2018-02" db="EMBL/GenBank/DDBJ databases">
        <authorList>
            <person name="Cohen D.B."/>
            <person name="Kent A.D."/>
        </authorList>
    </citation>
    <scope>NUCLEOTIDE SEQUENCE</scope>
</reference>
<feature type="domain" description="Retrotransposon gag" evidence="7">
    <location>
        <begin position="100"/>
        <end position="159"/>
    </location>
</feature>
<dbReference type="AlphaFoldDB" id="A0A2N9FI15"/>
<sequence length="392" mass="44166">MTNTRSSTPEDRVAALEVTTHGVQQQLEVYHEELVGLRASMAAISDVVAQISCDNNNRNIHVETSGRNKAEGGEEPIGWIYKAKQFFQYQGTTTNERVLLASFHLQDDALQWYQWYQQTQPNVQWEEFTQALCIRFGPFDYEDFDEALAKLRQTGSICSNIVLGMQWLRSLGSVIHDWDKLTMEFSSVGRDYFIQGEAPGKLQHSSIHSMQCLVASGVEAFLMQLIKTTNVEAEPTQELSQSDASGGGLGVVLMQDKHPIAFYSKAISRRALGRFTYEKELMAIIIYKPGRDNTTVDALSTLPKELNAITCPQHEWLSIIHCEAREHPEMVAVKEAMARGASPNAKYQENDGLVWYKGRLVLPAVTQYKEYILREFHDTPVGGHSGGLHTYK</sequence>
<evidence type="ECO:0000256" key="2">
    <source>
        <dbReference type="ARBA" id="ARBA00022695"/>
    </source>
</evidence>
<evidence type="ECO:0008006" key="10">
    <source>
        <dbReference type="Google" id="ProtNLM"/>
    </source>
</evidence>
<keyword evidence="6" id="KW-0695">RNA-directed DNA polymerase</keyword>
<dbReference type="InterPro" id="IPR043502">
    <property type="entry name" value="DNA/RNA_pol_sf"/>
</dbReference>
<accession>A0A2N9FI15</accession>
<evidence type="ECO:0000313" key="9">
    <source>
        <dbReference type="EMBL" id="SPC86823.1"/>
    </source>
</evidence>
<evidence type="ECO:0000256" key="3">
    <source>
        <dbReference type="ARBA" id="ARBA00022722"/>
    </source>
</evidence>
<evidence type="ECO:0000256" key="5">
    <source>
        <dbReference type="ARBA" id="ARBA00022801"/>
    </source>
</evidence>
<dbReference type="EMBL" id="OIVN01000879">
    <property type="protein sequence ID" value="SPC86823.1"/>
    <property type="molecule type" value="Genomic_DNA"/>
</dbReference>
<dbReference type="InterPro" id="IPR005162">
    <property type="entry name" value="Retrotrans_gag_dom"/>
</dbReference>
<evidence type="ECO:0000259" key="8">
    <source>
        <dbReference type="Pfam" id="PF17917"/>
    </source>
</evidence>
<dbReference type="GO" id="GO:0003964">
    <property type="term" value="F:RNA-directed DNA polymerase activity"/>
    <property type="evidence" value="ECO:0007669"/>
    <property type="project" value="UniProtKB-KW"/>
</dbReference>
<organism evidence="9">
    <name type="scientific">Fagus sylvatica</name>
    <name type="common">Beechnut</name>
    <dbReference type="NCBI Taxonomy" id="28930"/>
    <lineage>
        <taxon>Eukaryota</taxon>
        <taxon>Viridiplantae</taxon>
        <taxon>Streptophyta</taxon>
        <taxon>Embryophyta</taxon>
        <taxon>Tracheophyta</taxon>
        <taxon>Spermatophyta</taxon>
        <taxon>Magnoliopsida</taxon>
        <taxon>eudicotyledons</taxon>
        <taxon>Gunneridae</taxon>
        <taxon>Pentapetalae</taxon>
        <taxon>rosids</taxon>
        <taxon>fabids</taxon>
        <taxon>Fagales</taxon>
        <taxon>Fagaceae</taxon>
        <taxon>Fagus</taxon>
    </lineage>
</organism>
<keyword evidence="4" id="KW-0255">Endonuclease</keyword>
<protein>
    <recommendedName>
        <fullName evidence="10">Retrotransposon gag domain-containing protein</fullName>
    </recommendedName>
</protein>
<evidence type="ECO:0000256" key="4">
    <source>
        <dbReference type="ARBA" id="ARBA00022759"/>
    </source>
</evidence>
<feature type="domain" description="Reverse transcriptase RNase H-like" evidence="8">
    <location>
        <begin position="242"/>
        <end position="285"/>
    </location>
</feature>
<dbReference type="GO" id="GO:0004519">
    <property type="term" value="F:endonuclease activity"/>
    <property type="evidence" value="ECO:0007669"/>
    <property type="project" value="UniProtKB-KW"/>
</dbReference>
<name>A0A2N9FI15_FAGSY</name>
<keyword evidence="3" id="KW-0540">Nuclease</keyword>
<keyword evidence="2" id="KW-0548">Nucleotidyltransferase</keyword>
<gene>
    <name evidence="9" type="ORF">FSB_LOCUS14705</name>
</gene>
<evidence type="ECO:0000259" key="7">
    <source>
        <dbReference type="Pfam" id="PF03732"/>
    </source>
</evidence>
<dbReference type="InterPro" id="IPR041373">
    <property type="entry name" value="RT_RNaseH"/>
</dbReference>
<proteinExistence type="predicted"/>
<dbReference type="GO" id="GO:0016787">
    <property type="term" value="F:hydrolase activity"/>
    <property type="evidence" value="ECO:0007669"/>
    <property type="project" value="UniProtKB-KW"/>
</dbReference>
<dbReference type="Pfam" id="PF03732">
    <property type="entry name" value="Retrotrans_gag"/>
    <property type="match status" value="1"/>
</dbReference>
<evidence type="ECO:0000256" key="1">
    <source>
        <dbReference type="ARBA" id="ARBA00022679"/>
    </source>
</evidence>
<keyword evidence="1" id="KW-0808">Transferase</keyword>
<evidence type="ECO:0000256" key="6">
    <source>
        <dbReference type="ARBA" id="ARBA00022918"/>
    </source>
</evidence>
<dbReference type="Pfam" id="PF17917">
    <property type="entry name" value="RT_RNaseH"/>
    <property type="match status" value="1"/>
</dbReference>
<keyword evidence="5" id="KW-0378">Hydrolase</keyword>